<dbReference type="Gene3D" id="1.10.10.60">
    <property type="entry name" value="Homeodomain-like"/>
    <property type="match status" value="1"/>
</dbReference>
<feature type="region of interest" description="Disordered" evidence="3">
    <location>
        <begin position="1"/>
        <end position="23"/>
    </location>
</feature>
<reference evidence="5 6" key="1">
    <citation type="submission" date="2015-09" db="EMBL/GenBank/DDBJ databases">
        <authorList>
            <consortium name="Swine Surveillance"/>
        </authorList>
    </citation>
    <scope>NUCLEOTIDE SEQUENCE [LARGE SCALE GENOMIC DNA]</scope>
    <source>
        <strain evidence="5 6">CECT 7557</strain>
    </source>
</reference>
<dbReference type="InterPro" id="IPR036271">
    <property type="entry name" value="Tet_transcr_reg_TetR-rel_C_sf"/>
</dbReference>
<dbReference type="GO" id="GO:0003700">
    <property type="term" value="F:DNA-binding transcription factor activity"/>
    <property type="evidence" value="ECO:0007669"/>
    <property type="project" value="TreeGrafter"/>
</dbReference>
<accession>A0A0P1GGD1</accession>
<dbReference type="InterPro" id="IPR009057">
    <property type="entry name" value="Homeodomain-like_sf"/>
</dbReference>
<dbReference type="Gene3D" id="1.10.357.10">
    <property type="entry name" value="Tetracycline Repressor, domain 2"/>
    <property type="match status" value="1"/>
</dbReference>
<dbReference type="GO" id="GO:0000976">
    <property type="term" value="F:transcription cis-regulatory region binding"/>
    <property type="evidence" value="ECO:0007669"/>
    <property type="project" value="TreeGrafter"/>
</dbReference>
<evidence type="ECO:0000259" key="4">
    <source>
        <dbReference type="PROSITE" id="PS50977"/>
    </source>
</evidence>
<evidence type="ECO:0000256" key="1">
    <source>
        <dbReference type="ARBA" id="ARBA00023125"/>
    </source>
</evidence>
<dbReference type="AlphaFoldDB" id="A0A0P1GGD1"/>
<feature type="domain" description="HTH tetR-type" evidence="4">
    <location>
        <begin position="24"/>
        <end position="84"/>
    </location>
</feature>
<proteinExistence type="predicted"/>
<keyword evidence="1 2" id="KW-0238">DNA-binding</keyword>
<dbReference type="PRINTS" id="PR00455">
    <property type="entry name" value="HTHTETR"/>
</dbReference>
<dbReference type="Pfam" id="PF00440">
    <property type="entry name" value="TetR_N"/>
    <property type="match status" value="1"/>
</dbReference>
<dbReference type="EMBL" id="CYSD01000002">
    <property type="protein sequence ID" value="CUH74764.1"/>
    <property type="molecule type" value="Genomic_DNA"/>
</dbReference>
<dbReference type="SUPFAM" id="SSF48498">
    <property type="entry name" value="Tetracyclin repressor-like, C-terminal domain"/>
    <property type="match status" value="1"/>
</dbReference>
<organism evidence="5 6">
    <name type="scientific">Tritonibacter multivorans</name>
    <dbReference type="NCBI Taxonomy" id="928856"/>
    <lineage>
        <taxon>Bacteria</taxon>
        <taxon>Pseudomonadati</taxon>
        <taxon>Pseudomonadota</taxon>
        <taxon>Alphaproteobacteria</taxon>
        <taxon>Rhodobacterales</taxon>
        <taxon>Paracoccaceae</taxon>
        <taxon>Tritonibacter</taxon>
    </lineage>
</organism>
<evidence type="ECO:0000313" key="6">
    <source>
        <dbReference type="Proteomes" id="UP000052022"/>
    </source>
</evidence>
<protein>
    <submittedName>
        <fullName evidence="5">Putative HTH-type transcriptional regulator YvdT</fullName>
    </submittedName>
</protein>
<feature type="DNA-binding region" description="H-T-H motif" evidence="2">
    <location>
        <begin position="47"/>
        <end position="66"/>
    </location>
</feature>
<dbReference type="PROSITE" id="PS50977">
    <property type="entry name" value="HTH_TETR_2"/>
    <property type="match status" value="1"/>
</dbReference>
<dbReference type="PANTHER" id="PTHR30055:SF226">
    <property type="entry name" value="HTH-TYPE TRANSCRIPTIONAL REGULATOR PKSA"/>
    <property type="match status" value="1"/>
</dbReference>
<evidence type="ECO:0000256" key="2">
    <source>
        <dbReference type="PROSITE-ProRule" id="PRU00335"/>
    </source>
</evidence>
<dbReference type="Proteomes" id="UP000052022">
    <property type="component" value="Unassembled WGS sequence"/>
</dbReference>
<keyword evidence="6" id="KW-1185">Reference proteome</keyword>
<gene>
    <name evidence="5" type="primary">yvdT_1</name>
    <name evidence="5" type="ORF">TRM7557_00068</name>
</gene>
<dbReference type="InterPro" id="IPR050109">
    <property type="entry name" value="HTH-type_TetR-like_transc_reg"/>
</dbReference>
<dbReference type="PANTHER" id="PTHR30055">
    <property type="entry name" value="HTH-TYPE TRANSCRIPTIONAL REGULATOR RUTR"/>
    <property type="match status" value="1"/>
</dbReference>
<evidence type="ECO:0000313" key="5">
    <source>
        <dbReference type="EMBL" id="CUH74764.1"/>
    </source>
</evidence>
<dbReference type="SUPFAM" id="SSF46689">
    <property type="entry name" value="Homeodomain-like"/>
    <property type="match status" value="1"/>
</dbReference>
<dbReference type="InterPro" id="IPR001647">
    <property type="entry name" value="HTH_TetR"/>
</dbReference>
<sequence>MKNDQERPKMNKMTAPKPKTKRGVERRAKILAAAEQVIGEKGFAAASIADITRAADTALGTFYIYFSGKDELFRELVEDMGQATRSQAAERISHTTNRLEAERAGLEAYLMVIRERPMQYRIVEEARFVDPDAYRTYYMEFGQAYAEQLEAAVEKGELAPGNAEVRAWALMGIAKTLGERFVLWEDGADIDRIVTEAHKFICNGMAP</sequence>
<name>A0A0P1GGD1_9RHOB</name>
<evidence type="ECO:0000256" key="3">
    <source>
        <dbReference type="SAM" id="MobiDB-lite"/>
    </source>
</evidence>
<dbReference type="STRING" id="928856.SAMN04488049_1229"/>